<gene>
    <name evidence="1" type="ordered locus">Pisl_0865</name>
</gene>
<protein>
    <submittedName>
        <fullName evidence="1">Uncharacterized protein</fullName>
    </submittedName>
</protein>
<dbReference type="OrthoDB" id="28725at2157"/>
<dbReference type="GeneID" id="4616391"/>
<name>A1RSV9_PYRIL</name>
<dbReference type="AlphaFoldDB" id="A1RSV9"/>
<dbReference type="STRING" id="384616.Pisl_0865"/>
<dbReference type="eggNOG" id="arCOG05606">
    <property type="taxonomic scope" value="Archaea"/>
</dbReference>
<proteinExistence type="predicted"/>
<dbReference type="HOGENOM" id="CLU_1387630_0_0_2"/>
<dbReference type="RefSeq" id="WP_011762616.1">
    <property type="nucleotide sequence ID" value="NC_008701.1"/>
</dbReference>
<keyword evidence="2" id="KW-1185">Reference proteome</keyword>
<sequence length="198" mass="22572">MKPLLKDVIDVLGEGWKMYWGLPPNGVYLLKEAYMADPEDIEHLCKSGDNIVIYIAATFGGLNIVYGRVKPRPLNCPVATFIKNFNKRDIKAAVKTLIEFALLVEKLPLFQINPEVVRFAGLCEEYPLICEDPLVIVNALKKVEARNRNKPVSVFTSQELVLRELVRVLRDKIEVDSKFIEVVKKVIEDPERLQICYA</sequence>
<evidence type="ECO:0000313" key="1">
    <source>
        <dbReference type="EMBL" id="ABL88041.1"/>
    </source>
</evidence>
<dbReference type="KEGG" id="pis:Pisl_0865"/>
<dbReference type="Proteomes" id="UP000002595">
    <property type="component" value="Chromosome"/>
</dbReference>
<reference evidence="1" key="1">
    <citation type="submission" date="2006-12" db="EMBL/GenBank/DDBJ databases">
        <title>Complete sequence of Pyrobaculum islandicum DSM 4184.</title>
        <authorList>
            <person name="Copeland A."/>
            <person name="Lucas S."/>
            <person name="Lapidus A."/>
            <person name="Barry K."/>
            <person name="Detter J.C."/>
            <person name="Glavina del Rio T."/>
            <person name="Dalin E."/>
            <person name="Tice H."/>
            <person name="Pitluck S."/>
            <person name="Meincke L."/>
            <person name="Brettin T."/>
            <person name="Bruce D."/>
            <person name="Han C."/>
            <person name="Tapia R."/>
            <person name="Gilna P."/>
            <person name="Schmutz J."/>
            <person name="Larimer F."/>
            <person name="Land M."/>
            <person name="Hauser L."/>
            <person name="Kyrpides N."/>
            <person name="Mikhailova N."/>
            <person name="Cozen A.E."/>
            <person name="Fitz-Gibbon S.T."/>
            <person name="House C.H."/>
            <person name="Saltikov C."/>
            <person name="Lowe T."/>
            <person name="Richardson P."/>
        </authorList>
    </citation>
    <scope>NUCLEOTIDE SEQUENCE [LARGE SCALE GENOMIC DNA]</scope>
    <source>
        <strain evidence="1">DSM 4184</strain>
    </source>
</reference>
<dbReference type="EMBL" id="CP000504">
    <property type="protein sequence ID" value="ABL88041.1"/>
    <property type="molecule type" value="Genomic_DNA"/>
</dbReference>
<evidence type="ECO:0000313" key="2">
    <source>
        <dbReference type="Proteomes" id="UP000002595"/>
    </source>
</evidence>
<accession>A1RSV9</accession>
<organism evidence="1 2">
    <name type="scientific">Pyrobaculum islandicum (strain DSM 4184 / JCM 9189 / GEO3)</name>
    <dbReference type="NCBI Taxonomy" id="384616"/>
    <lineage>
        <taxon>Archaea</taxon>
        <taxon>Thermoproteota</taxon>
        <taxon>Thermoprotei</taxon>
        <taxon>Thermoproteales</taxon>
        <taxon>Thermoproteaceae</taxon>
        <taxon>Pyrobaculum</taxon>
    </lineage>
</organism>